<dbReference type="PANTHER" id="PTHR23502:SF50">
    <property type="entry name" value="TRANSPORTER, PUTATIVE (AFU_ORTHOLOGUE AFUA_5G00430)-RELATED"/>
    <property type="match status" value="1"/>
</dbReference>
<feature type="transmembrane region" description="Helical" evidence="7">
    <location>
        <begin position="55"/>
        <end position="76"/>
    </location>
</feature>
<evidence type="ECO:0000256" key="3">
    <source>
        <dbReference type="ARBA" id="ARBA00022989"/>
    </source>
</evidence>
<dbReference type="Proteomes" id="UP000622797">
    <property type="component" value="Unassembled WGS sequence"/>
</dbReference>
<dbReference type="CDD" id="cd12148">
    <property type="entry name" value="fungal_TF_MHR"/>
    <property type="match status" value="1"/>
</dbReference>
<dbReference type="GO" id="GO:0022857">
    <property type="term" value="F:transmembrane transporter activity"/>
    <property type="evidence" value="ECO:0007669"/>
    <property type="project" value="InterPro"/>
</dbReference>
<gene>
    <name evidence="8" type="ORF">FSARC_12555</name>
</gene>
<feature type="transmembrane region" description="Helical" evidence="7">
    <location>
        <begin position="317"/>
        <end position="343"/>
    </location>
</feature>
<feature type="transmembrane region" description="Helical" evidence="7">
    <location>
        <begin position="433"/>
        <end position="458"/>
    </location>
</feature>
<feature type="transmembrane region" description="Helical" evidence="7">
    <location>
        <begin position="405"/>
        <end position="427"/>
    </location>
</feature>
<dbReference type="Pfam" id="PF07690">
    <property type="entry name" value="MFS_1"/>
    <property type="match status" value="1"/>
</dbReference>
<name>A0A8H4T7N0_9HYPO</name>
<keyword evidence="2 7" id="KW-0812">Transmembrane</keyword>
<evidence type="ECO:0000313" key="8">
    <source>
        <dbReference type="EMBL" id="KAF4952813.1"/>
    </source>
</evidence>
<dbReference type="InterPro" id="IPR036259">
    <property type="entry name" value="MFS_trans_sf"/>
</dbReference>
<proteinExistence type="predicted"/>
<evidence type="ECO:0000256" key="5">
    <source>
        <dbReference type="ARBA" id="ARBA00023180"/>
    </source>
</evidence>
<dbReference type="Gene3D" id="1.20.1250.20">
    <property type="entry name" value="MFS general substrate transporter like domains"/>
    <property type="match status" value="1"/>
</dbReference>
<reference evidence="8" key="1">
    <citation type="journal article" date="2020" name="BMC Genomics">
        <title>Correction to: Identification and distribution of gene clusters required for synthesis of sphingolipid metabolism inhibitors in diverse species of the filamentous fungus Fusarium.</title>
        <authorList>
            <person name="Kim H.S."/>
            <person name="Lohmar J.M."/>
            <person name="Busman M."/>
            <person name="Brown D.W."/>
            <person name="Naumann T.A."/>
            <person name="Divon H.H."/>
            <person name="Lysoe E."/>
            <person name="Uhlig S."/>
            <person name="Proctor R.H."/>
        </authorList>
    </citation>
    <scope>NUCLEOTIDE SEQUENCE</scope>
    <source>
        <strain evidence="8">NRRL 20472</strain>
    </source>
</reference>
<dbReference type="OrthoDB" id="5215911at2759"/>
<evidence type="ECO:0000256" key="1">
    <source>
        <dbReference type="ARBA" id="ARBA00004141"/>
    </source>
</evidence>
<dbReference type="EMBL" id="JABEXW010000864">
    <property type="protein sequence ID" value="KAF4952813.1"/>
    <property type="molecule type" value="Genomic_DNA"/>
</dbReference>
<evidence type="ECO:0000256" key="6">
    <source>
        <dbReference type="SAM" id="MobiDB-lite"/>
    </source>
</evidence>
<keyword evidence="3 7" id="KW-1133">Transmembrane helix</keyword>
<sequence>MSLSPMAPIAAQDDPSWPPGTVRLEDEDRSNDIILQPQPSQDPNDPLNWAKRFKYLNFGLAAFYTMMVFALIDVATPTWGPMHEELGYSYGALNNSYAAGCASLAVGACVLVPFALKYGRRPIYIFSSCIHFGVAIWSARQQTVPELMMVNIISCFVGALSEVVVQMTVADVFFVNQRGTMNALFFWSTRVGASLAPMAAGYATTSQGWRWVWWWCAIIFGILIFAIVFLYEESMYASRAIEGVNVPETDTNANTKGSDANDPELARIGSSGKGETKLTSVCVDPTIPRKTYRQRLALTTSSQGSLFSLFRHSYQPFLILVSVPGIFYMSLVYGGMMVASNVIVTTVSNWMTREPYNFDADQIGLISLAPFIGSSLGTLISGPLSDWLILFLARRNHGIYEPEMRLWIIAVFAPFVPIGMILFGVGLNSSWPWPILVIGYGMCSFGTAPAGTIALTYITDAYSEIVGDAMVAVTFTRNICSTMFIFALPPWIEATGLQNVFITMGVLITAILLGSGIFIAFGKRFRYRYRKSYRKFAAKQFDAQIIITQYPPLPLIHGKSCREQSTKIILDTHHLVVLIIPKVCLVEDPTTKRQLPRNYLEMLEERVDHLERLQQQSQSQISPSAPVEVSQELDHPIATPTFTPRDPGESGDNADLVSKAGVLSLHASGAEPYYFGSSSMFSFSRIIHACVRQTVREKPHRELDLPLRDLDTSSTAPCRLPSYEVGVALSQAYFENVHLQYPFLHEPTFRQWEDNVVHSTAVAADPTELFFVNIVYAIGALLKSSARSLPQMDCASSMNLGLPLSLPIAEVDTEFPLDINDSSISQNGVLELPRQSSDEPVTTTTHALHQFRLRCIWARIYASLYSLPASQGHSSESYQIQVSTLRKELDTWMAETPPEPRRSGAPITVFASLEDYKITYNESIILLYRGQLTETNNEQDKVLLESNQLHLVGSSRYIYGGFDDLTLPVDLVCCSANTIMAEKWEGAAPYRDLFEALSSRAMAMIVEQTRNNSQVMGPASATNEENPNTEDLAYWASQIADFGMPDTFSNLLNDLVNDYSPNDGNFQHSLWEL</sequence>
<feature type="transmembrane region" description="Helical" evidence="7">
    <location>
        <begin position="363"/>
        <end position="393"/>
    </location>
</feature>
<dbReference type="AlphaFoldDB" id="A0A8H4T7N0"/>
<dbReference type="InterPro" id="IPR011701">
    <property type="entry name" value="MFS"/>
</dbReference>
<keyword evidence="5" id="KW-0325">Glycoprotein</keyword>
<organism evidence="8 9">
    <name type="scientific">Fusarium sarcochroum</name>
    <dbReference type="NCBI Taxonomy" id="1208366"/>
    <lineage>
        <taxon>Eukaryota</taxon>
        <taxon>Fungi</taxon>
        <taxon>Dikarya</taxon>
        <taxon>Ascomycota</taxon>
        <taxon>Pezizomycotina</taxon>
        <taxon>Sordariomycetes</taxon>
        <taxon>Hypocreomycetidae</taxon>
        <taxon>Hypocreales</taxon>
        <taxon>Nectriaceae</taxon>
        <taxon>Fusarium</taxon>
        <taxon>Fusarium lateritium species complex</taxon>
    </lineage>
</organism>
<evidence type="ECO:0000313" key="9">
    <source>
        <dbReference type="Proteomes" id="UP000622797"/>
    </source>
</evidence>
<evidence type="ECO:0000256" key="7">
    <source>
        <dbReference type="SAM" id="Phobius"/>
    </source>
</evidence>
<dbReference type="GO" id="GO:0005886">
    <property type="term" value="C:plasma membrane"/>
    <property type="evidence" value="ECO:0007669"/>
    <property type="project" value="TreeGrafter"/>
</dbReference>
<evidence type="ECO:0008006" key="10">
    <source>
        <dbReference type="Google" id="ProtNLM"/>
    </source>
</evidence>
<feature type="transmembrane region" description="Helical" evidence="7">
    <location>
        <begin position="500"/>
        <end position="521"/>
    </location>
</feature>
<feature type="transmembrane region" description="Helical" evidence="7">
    <location>
        <begin position="96"/>
        <end position="116"/>
    </location>
</feature>
<comment type="caution">
    <text evidence="8">The sequence shown here is derived from an EMBL/GenBank/DDBJ whole genome shotgun (WGS) entry which is preliminary data.</text>
</comment>
<dbReference type="CDD" id="cd14653">
    <property type="entry name" value="ZIP_Gal4p-like"/>
    <property type="match status" value="1"/>
</dbReference>
<dbReference type="PANTHER" id="PTHR23502">
    <property type="entry name" value="MAJOR FACILITATOR SUPERFAMILY"/>
    <property type="match status" value="1"/>
</dbReference>
<keyword evidence="4 7" id="KW-0472">Membrane</keyword>
<reference evidence="8" key="2">
    <citation type="submission" date="2020-05" db="EMBL/GenBank/DDBJ databases">
        <authorList>
            <person name="Kim H.-S."/>
            <person name="Proctor R.H."/>
            <person name="Brown D.W."/>
        </authorList>
    </citation>
    <scope>NUCLEOTIDE SEQUENCE</scope>
    <source>
        <strain evidence="8">NRRL 20472</strain>
    </source>
</reference>
<keyword evidence="9" id="KW-1185">Reference proteome</keyword>
<accession>A0A8H4T7N0</accession>
<dbReference type="SUPFAM" id="SSF103473">
    <property type="entry name" value="MFS general substrate transporter"/>
    <property type="match status" value="1"/>
</dbReference>
<feature type="transmembrane region" description="Helical" evidence="7">
    <location>
        <begin position="465"/>
        <end position="488"/>
    </location>
</feature>
<feature type="transmembrane region" description="Helical" evidence="7">
    <location>
        <begin position="211"/>
        <end position="231"/>
    </location>
</feature>
<feature type="transmembrane region" description="Helical" evidence="7">
    <location>
        <begin position="151"/>
        <end position="175"/>
    </location>
</feature>
<protein>
    <recommendedName>
        <fullName evidence="10">Major facilitator superfamily (MFS) profile domain-containing protein</fullName>
    </recommendedName>
</protein>
<evidence type="ECO:0000256" key="2">
    <source>
        <dbReference type="ARBA" id="ARBA00022692"/>
    </source>
</evidence>
<evidence type="ECO:0000256" key="4">
    <source>
        <dbReference type="ARBA" id="ARBA00023136"/>
    </source>
</evidence>
<feature type="transmembrane region" description="Helical" evidence="7">
    <location>
        <begin position="184"/>
        <end position="205"/>
    </location>
</feature>
<feature type="transmembrane region" description="Helical" evidence="7">
    <location>
        <begin position="123"/>
        <end position="139"/>
    </location>
</feature>
<feature type="region of interest" description="Disordered" evidence="6">
    <location>
        <begin position="1"/>
        <end position="24"/>
    </location>
</feature>
<comment type="subcellular location">
    <subcellularLocation>
        <location evidence="1">Membrane</location>
        <topology evidence="1">Multi-pass membrane protein</topology>
    </subcellularLocation>
</comment>